<dbReference type="GO" id="GO:0015031">
    <property type="term" value="P:protein transport"/>
    <property type="evidence" value="ECO:0007669"/>
    <property type="project" value="UniProtKB-UniRule"/>
</dbReference>
<dbReference type="PANTHER" id="PTHR28032:SF1">
    <property type="entry name" value="FI02826P"/>
    <property type="match status" value="1"/>
</dbReference>
<evidence type="ECO:0000256" key="3">
    <source>
        <dbReference type="RuleBase" id="RU368013"/>
    </source>
</evidence>
<comment type="subcellular location">
    <subcellularLocation>
        <location evidence="3">Cytoplasm</location>
    </subcellularLocation>
    <subcellularLocation>
        <location evidence="3">Nucleus</location>
    </subcellularLocation>
</comment>
<accession>A0A1B9IDW1</accession>
<reference evidence="5" key="1">
    <citation type="submission" date="2013-07" db="EMBL/GenBank/DDBJ databases">
        <title>The Genome Sequence of Cryptococcus pinus CBS10737.</title>
        <authorList>
            <consortium name="The Broad Institute Genome Sequencing Platform"/>
            <person name="Cuomo C."/>
            <person name="Litvintseva A."/>
            <person name="Chen Y."/>
            <person name="Heitman J."/>
            <person name="Sun S."/>
            <person name="Springer D."/>
            <person name="Dromer F."/>
            <person name="Young S.K."/>
            <person name="Zeng Q."/>
            <person name="Gargeya S."/>
            <person name="Fitzgerald M."/>
            <person name="Abouelleil A."/>
            <person name="Alvarado L."/>
            <person name="Berlin A.M."/>
            <person name="Chapman S.B."/>
            <person name="Dewar J."/>
            <person name="Goldberg J."/>
            <person name="Griggs A."/>
            <person name="Gujja S."/>
            <person name="Hansen M."/>
            <person name="Howarth C."/>
            <person name="Imamovic A."/>
            <person name="Larimer J."/>
            <person name="McCowan C."/>
            <person name="Murphy C."/>
            <person name="Pearson M."/>
            <person name="Priest M."/>
            <person name="Roberts A."/>
            <person name="Saif S."/>
            <person name="Shea T."/>
            <person name="Sykes S."/>
            <person name="Wortman J."/>
            <person name="Nusbaum C."/>
            <person name="Birren B."/>
        </authorList>
    </citation>
    <scope>NUCLEOTIDE SEQUENCE [LARGE SCALE GENOMIC DNA]</scope>
    <source>
        <strain evidence="5">CBS 10737</strain>
    </source>
</reference>
<name>A0A1B9IDW1_9TREE</name>
<reference evidence="6" key="4">
    <citation type="submission" date="2024-02" db="EMBL/GenBank/DDBJ databases">
        <title>Comparative genomics of Cryptococcus and Kwoniella reveals pathogenesis evolution and contrasting modes of karyotype evolution via chromosome fusion or intercentromeric recombination.</title>
        <authorList>
            <person name="Coelho M.A."/>
            <person name="David-Palma M."/>
            <person name="Shea T."/>
            <person name="Bowers K."/>
            <person name="McGinley-Smith S."/>
            <person name="Mohammad A.W."/>
            <person name="Gnirke A."/>
            <person name="Yurkov A.M."/>
            <person name="Nowrousian M."/>
            <person name="Sun S."/>
            <person name="Cuomo C.A."/>
            <person name="Heitman J."/>
        </authorList>
    </citation>
    <scope>NUCLEOTIDE SEQUENCE</scope>
    <source>
        <strain evidence="6">CBS 10737</strain>
    </source>
</reference>
<comment type="subunit">
    <text evidence="3">Binds the proteasome.</text>
</comment>
<evidence type="ECO:0000313" key="5">
    <source>
        <dbReference type="EMBL" id="OCF53611.1"/>
    </source>
</evidence>
<reference evidence="5" key="3">
    <citation type="submission" date="2016-07" db="EMBL/GenBank/DDBJ databases">
        <title>Evolution of pathogenesis and genome organization in the Tremellales.</title>
        <authorList>
            <person name="Cuomo C."/>
            <person name="Litvintseva A."/>
            <person name="Heitman J."/>
            <person name="Chen Y."/>
            <person name="Sun S."/>
            <person name="Springer D."/>
            <person name="Dromer F."/>
            <person name="Young S."/>
            <person name="Zeng Q."/>
            <person name="Chapman S."/>
            <person name="Gujja S."/>
            <person name="Saif S."/>
            <person name="Birren B."/>
        </authorList>
    </citation>
    <scope>NUCLEOTIDE SEQUENCE</scope>
    <source>
        <strain evidence="5">CBS 10737</strain>
    </source>
</reference>
<protein>
    <recommendedName>
        <fullName evidence="3">Tethering factor for nuclear proteasome STS1</fullName>
    </recommendedName>
</protein>
<evidence type="ECO:0000256" key="1">
    <source>
        <dbReference type="ARBA" id="ARBA00006199"/>
    </source>
</evidence>
<dbReference type="GO" id="GO:0005737">
    <property type="term" value="C:cytoplasm"/>
    <property type="evidence" value="ECO:0007669"/>
    <property type="project" value="UniProtKB-SubCell"/>
</dbReference>
<dbReference type="EMBL" id="KI894007">
    <property type="protein sequence ID" value="OCF53611.1"/>
    <property type="molecule type" value="Genomic_DNA"/>
</dbReference>
<evidence type="ECO:0000256" key="4">
    <source>
        <dbReference type="SAM" id="MobiDB-lite"/>
    </source>
</evidence>
<comment type="function">
    <text evidence="3">Involved in ubiquitin-mediated protein degradation. Regulatory factor in the ubiquitin/proteasome pathway that controls the turnover of proteasome substrates. Targets proteasomes to the nucleus and facilitates the degradation of nuclear proteins.</text>
</comment>
<feature type="compositionally biased region" description="Polar residues" evidence="4">
    <location>
        <begin position="32"/>
        <end position="41"/>
    </location>
</feature>
<dbReference type="InterPro" id="IPR038422">
    <property type="entry name" value="Cut8/Sts1_sf"/>
</dbReference>
<dbReference type="GO" id="GO:0031144">
    <property type="term" value="P:proteasome localization"/>
    <property type="evidence" value="ECO:0007669"/>
    <property type="project" value="UniProtKB-UniRule"/>
</dbReference>
<keyword evidence="2 3" id="KW-0539">Nucleus</keyword>
<dbReference type="GO" id="GO:0070628">
    <property type="term" value="F:proteasome binding"/>
    <property type="evidence" value="ECO:0007669"/>
    <property type="project" value="TreeGrafter"/>
</dbReference>
<dbReference type="Pfam" id="PF08559">
    <property type="entry name" value="Cut8"/>
    <property type="match status" value="1"/>
</dbReference>
<dbReference type="EMBL" id="CP144519">
    <property type="protein sequence ID" value="WWC66505.1"/>
    <property type="molecule type" value="Genomic_DNA"/>
</dbReference>
<dbReference type="Proteomes" id="UP000094020">
    <property type="component" value="Chromosome 1"/>
</dbReference>
<evidence type="ECO:0000313" key="7">
    <source>
        <dbReference type="Proteomes" id="UP000094020"/>
    </source>
</evidence>
<feature type="compositionally biased region" description="Polar residues" evidence="4">
    <location>
        <begin position="48"/>
        <end position="57"/>
    </location>
</feature>
<dbReference type="KEGG" id="kpin:30169286"/>
<dbReference type="GeneID" id="30169286"/>
<dbReference type="GO" id="GO:0031965">
    <property type="term" value="C:nuclear membrane"/>
    <property type="evidence" value="ECO:0007669"/>
    <property type="project" value="TreeGrafter"/>
</dbReference>
<feature type="region of interest" description="Disordered" evidence="4">
    <location>
        <begin position="28"/>
        <end position="99"/>
    </location>
</feature>
<evidence type="ECO:0000256" key="2">
    <source>
        <dbReference type="ARBA" id="ARBA00023242"/>
    </source>
</evidence>
<reference evidence="6" key="2">
    <citation type="submission" date="2013-07" db="EMBL/GenBank/DDBJ databases">
        <authorList>
            <consortium name="The Broad Institute Genome Sequencing Platform"/>
            <person name="Cuomo C."/>
            <person name="Litvintseva A."/>
            <person name="Chen Y."/>
            <person name="Heitman J."/>
            <person name="Sun S."/>
            <person name="Springer D."/>
            <person name="Dromer F."/>
            <person name="Young S.K."/>
            <person name="Zeng Q."/>
            <person name="Gargeya S."/>
            <person name="Fitzgerald M."/>
            <person name="Abouelleil A."/>
            <person name="Alvarado L."/>
            <person name="Berlin A.M."/>
            <person name="Chapman S.B."/>
            <person name="Dewar J."/>
            <person name="Goldberg J."/>
            <person name="Griggs A."/>
            <person name="Gujja S."/>
            <person name="Hansen M."/>
            <person name="Howarth C."/>
            <person name="Imamovic A."/>
            <person name="Larimer J."/>
            <person name="McCowan C."/>
            <person name="Murphy C."/>
            <person name="Pearson M."/>
            <person name="Priest M."/>
            <person name="Roberts A."/>
            <person name="Saif S."/>
            <person name="Shea T."/>
            <person name="Sykes S."/>
            <person name="Wortman J."/>
            <person name="Nusbaum C."/>
            <person name="Birren B."/>
        </authorList>
    </citation>
    <scope>NUCLEOTIDE SEQUENCE</scope>
    <source>
        <strain evidence="6">CBS 10737</strain>
    </source>
</reference>
<gene>
    <name evidence="5" type="ORF">I206_00917</name>
    <name evidence="6" type="ORF">I206_100407</name>
</gene>
<dbReference type="RefSeq" id="XP_019014830.1">
    <property type="nucleotide sequence ID" value="XM_019152692.1"/>
</dbReference>
<keyword evidence="7" id="KW-1185">Reference proteome</keyword>
<dbReference type="PANTHER" id="PTHR28032">
    <property type="entry name" value="FI02826P"/>
    <property type="match status" value="1"/>
</dbReference>
<organism evidence="5">
    <name type="scientific">Kwoniella pini CBS 10737</name>
    <dbReference type="NCBI Taxonomy" id="1296096"/>
    <lineage>
        <taxon>Eukaryota</taxon>
        <taxon>Fungi</taxon>
        <taxon>Dikarya</taxon>
        <taxon>Basidiomycota</taxon>
        <taxon>Agaricomycotina</taxon>
        <taxon>Tremellomycetes</taxon>
        <taxon>Tremellales</taxon>
        <taxon>Cryptococcaceae</taxon>
        <taxon>Kwoniella</taxon>
    </lineage>
</organism>
<keyword evidence="3" id="KW-0813">Transport</keyword>
<dbReference type="GO" id="GO:0071630">
    <property type="term" value="P:nuclear protein quality control by the ubiquitin-proteasome system"/>
    <property type="evidence" value="ECO:0007669"/>
    <property type="project" value="UniProtKB-UniRule"/>
</dbReference>
<dbReference type="InterPro" id="IPR013868">
    <property type="entry name" value="Cut8/Sts1_fam"/>
</dbReference>
<keyword evidence="3" id="KW-0963">Cytoplasm</keyword>
<dbReference type="OrthoDB" id="10061064at2759"/>
<sequence length="381" mass="41822">MAHPLTQQPPSSLPFSFAARPSPLSFGFGLPTSPSGFSSPVRTPGAVTWSSPSQSPTRAPLSRFRSDTTSSLKRTRRSRSPSSSPPLTPSSPASSSSHARNAVYKVDLSSLALQDGPARSVKKTRLEIGDDRQVGPSADEVDVGILLATLPPSAYLPILLQLLQTHPSLSDTVLTQIPQPDVKNCIKEIQSGYEAVQRAAGGSFGIRGGSRLSEARRWDRVRSDVELFCRTASTYIRYFTSNNKSPIATEAIFTFLQPLTVSLSMLLQLVPANAEARNPVLELAKLVLSAWTMWLDSLSNEVNQRGGMYPHSIVANWADTLDRMTRRIEEPTSQAAHWSMPSQQMQTAEQPHSFEDSFRKALLPIKARFLAEMGWMIGRNY</sequence>
<keyword evidence="3" id="KW-0653">Protein transport</keyword>
<dbReference type="AlphaFoldDB" id="A0A1B9IDW1"/>
<comment type="similarity">
    <text evidence="1 3">Belongs to the cut8/STS1 family.</text>
</comment>
<proteinExistence type="inferred from homology"/>
<evidence type="ECO:0000313" key="6">
    <source>
        <dbReference type="EMBL" id="WWC66505.1"/>
    </source>
</evidence>
<dbReference type="Gene3D" id="1.20.58.1590">
    <property type="entry name" value="Tethering factor for nuclear proteasome Cut8/Sts1"/>
    <property type="match status" value="1"/>
</dbReference>